<dbReference type="AlphaFoldDB" id="A0A286HNX4"/>
<dbReference type="CDD" id="cd13641">
    <property type="entry name" value="PBP2_HisX_like"/>
    <property type="match status" value="1"/>
</dbReference>
<sequence length="335" mass="36131">MKKLLASTVLAAGLVGFAGVAQAESHGECGRVTVANMNWASAEVLANIDNIILSEGYGCDVELVPGDTMPTLTSMMEKGEPDVAPEAWINAVREPLDKAVDEGRLVYAAESLSDGGVEGWWIPKYIADANPDIKTIDDALARPDLFPAPEDPSKGAVYNCPSGWNCQITTANFFRAHDAEEKGFVLVDSGSAAGLDGSIANAYGKEEGWLGYYWAPTAILGNYPMTLLGFNAEFDKAAWDSCMVDAECADPQKNAWPKSEVYTVVTDSFAKRAGPALDYLKSRSWSNETVNGLLAWKDANQATGEDTAYYFLENSEDVWGEWVSPEVAEKIKAAL</sequence>
<evidence type="ECO:0000256" key="1">
    <source>
        <dbReference type="SAM" id="SignalP"/>
    </source>
</evidence>
<dbReference type="Gene3D" id="3.40.190.100">
    <property type="entry name" value="Glycine betaine-binding periplasmic protein, domain 2"/>
    <property type="match status" value="1"/>
</dbReference>
<dbReference type="Proteomes" id="UP000219465">
    <property type="component" value="Unassembled WGS sequence"/>
</dbReference>
<dbReference type="EMBL" id="OCPC01000001">
    <property type="protein sequence ID" value="SOE09498.1"/>
    <property type="molecule type" value="Genomic_DNA"/>
</dbReference>
<dbReference type="GO" id="GO:0043190">
    <property type="term" value="C:ATP-binding cassette (ABC) transporter complex"/>
    <property type="evidence" value="ECO:0007669"/>
    <property type="project" value="InterPro"/>
</dbReference>
<dbReference type="InterPro" id="IPR007210">
    <property type="entry name" value="ABC_Gly_betaine_transp_sub-bd"/>
</dbReference>
<dbReference type="Pfam" id="PF04069">
    <property type="entry name" value="OpuAC"/>
    <property type="match status" value="1"/>
</dbReference>
<dbReference type="Gene3D" id="3.40.190.10">
    <property type="entry name" value="Periplasmic binding protein-like II"/>
    <property type="match status" value="1"/>
</dbReference>
<organism evidence="3 4">
    <name type="scientific">Hoeflea halophila</name>
    <dbReference type="NCBI Taxonomy" id="714899"/>
    <lineage>
        <taxon>Bacteria</taxon>
        <taxon>Pseudomonadati</taxon>
        <taxon>Pseudomonadota</taxon>
        <taxon>Alphaproteobacteria</taxon>
        <taxon>Hyphomicrobiales</taxon>
        <taxon>Rhizobiaceae</taxon>
        <taxon>Hoeflea</taxon>
    </lineage>
</organism>
<name>A0A286HNX4_9HYPH</name>
<evidence type="ECO:0000313" key="3">
    <source>
        <dbReference type="EMBL" id="SOE09498.1"/>
    </source>
</evidence>
<reference evidence="4" key="1">
    <citation type="submission" date="2017-08" db="EMBL/GenBank/DDBJ databases">
        <authorList>
            <person name="Varghese N."/>
            <person name="Submissions S."/>
        </authorList>
    </citation>
    <scope>NUCLEOTIDE SEQUENCE [LARGE SCALE GENOMIC DNA]</scope>
    <source>
        <strain evidence="4">KCTC 23107</strain>
    </source>
</reference>
<dbReference type="GO" id="GO:0022857">
    <property type="term" value="F:transmembrane transporter activity"/>
    <property type="evidence" value="ECO:0007669"/>
    <property type="project" value="InterPro"/>
</dbReference>
<dbReference type="OrthoDB" id="9786266at2"/>
<keyword evidence="1" id="KW-0732">Signal</keyword>
<dbReference type="SUPFAM" id="SSF53850">
    <property type="entry name" value="Periplasmic binding protein-like II"/>
    <property type="match status" value="1"/>
</dbReference>
<keyword evidence="4" id="KW-1185">Reference proteome</keyword>
<feature type="chain" id="PRO_5012222531" evidence="1">
    <location>
        <begin position="24"/>
        <end position="335"/>
    </location>
</feature>
<feature type="signal peptide" evidence="1">
    <location>
        <begin position="1"/>
        <end position="23"/>
    </location>
</feature>
<proteinExistence type="predicted"/>
<gene>
    <name evidence="3" type="ORF">SAMN05877838_0716</name>
</gene>
<evidence type="ECO:0000313" key="4">
    <source>
        <dbReference type="Proteomes" id="UP000219465"/>
    </source>
</evidence>
<feature type="domain" description="ABC-type glycine betaine transport system substrate-binding" evidence="2">
    <location>
        <begin position="31"/>
        <end position="314"/>
    </location>
</feature>
<protein>
    <submittedName>
        <fullName evidence="3">Glycine betaine/proline transport system substrate-binding protein</fullName>
    </submittedName>
</protein>
<dbReference type="RefSeq" id="WP_097105134.1">
    <property type="nucleotide sequence ID" value="NZ_OCPC01000001.1"/>
</dbReference>
<accession>A0A286HNX4</accession>
<evidence type="ECO:0000259" key="2">
    <source>
        <dbReference type="Pfam" id="PF04069"/>
    </source>
</evidence>